<evidence type="ECO:0000256" key="2">
    <source>
        <dbReference type="ARBA" id="ARBA00012400"/>
    </source>
</evidence>
<dbReference type="GO" id="GO:0043115">
    <property type="term" value="F:precorrin-2 dehydrogenase activity"/>
    <property type="evidence" value="ECO:0007669"/>
    <property type="project" value="UniProtKB-EC"/>
</dbReference>
<keyword evidence="4 11" id="KW-0489">Methyltransferase</keyword>
<dbReference type="InterPro" id="IPR003043">
    <property type="entry name" value="Uropor_MeTrfase_CS"/>
</dbReference>
<dbReference type="Gene3D" id="3.40.1010.10">
    <property type="entry name" value="Cobalt-precorrin-4 Transmethylase, Domain 1"/>
    <property type="match status" value="1"/>
</dbReference>
<dbReference type="EMBL" id="JAACJM010000050">
    <property type="protein sequence ID" value="KAF5357577.1"/>
    <property type="molecule type" value="Genomic_DNA"/>
</dbReference>
<dbReference type="InterPro" id="IPR028281">
    <property type="entry name" value="Sirohaem_synthase_central"/>
</dbReference>
<keyword evidence="3" id="KW-0488">Methylation</keyword>
<evidence type="ECO:0000313" key="16">
    <source>
        <dbReference type="EMBL" id="KAF5357577.1"/>
    </source>
</evidence>
<keyword evidence="8" id="KW-0520">NAD</keyword>
<evidence type="ECO:0000259" key="14">
    <source>
        <dbReference type="Pfam" id="PF14823"/>
    </source>
</evidence>
<protein>
    <recommendedName>
        <fullName evidence="2">precorrin-2 dehydrogenase</fullName>
        <ecNumber evidence="2">1.3.1.76</ecNumber>
    </recommendedName>
</protein>
<dbReference type="Gene3D" id="3.40.50.720">
    <property type="entry name" value="NAD(P)-binding Rossmann-like Domain"/>
    <property type="match status" value="1"/>
</dbReference>
<gene>
    <name evidence="16" type="ORF">D9758_007455</name>
</gene>
<dbReference type="InterPro" id="IPR050161">
    <property type="entry name" value="Siro_Cobalamin_biosynth"/>
</dbReference>
<keyword evidence="7" id="KW-0560">Oxidoreductase</keyword>
<comment type="caution">
    <text evidence="16">The sequence shown here is derived from an EMBL/GenBank/DDBJ whole genome shotgun (WGS) entry which is preliminary data.</text>
</comment>
<dbReference type="Gene3D" id="3.30.950.10">
    <property type="entry name" value="Methyltransferase, Cobalt-precorrin-4 Transmethylase, Domain 2"/>
    <property type="match status" value="1"/>
</dbReference>
<dbReference type="Proteomes" id="UP000559256">
    <property type="component" value="Unassembled WGS sequence"/>
</dbReference>
<feature type="domain" description="Siroheme synthase central" evidence="15">
    <location>
        <begin position="184"/>
        <end position="208"/>
    </location>
</feature>
<name>A0A8H5LHQ7_9AGAR</name>
<dbReference type="InterPro" id="IPR014777">
    <property type="entry name" value="4pyrrole_Mease_sub1"/>
</dbReference>
<keyword evidence="6" id="KW-0949">S-adenosyl-L-methionine</keyword>
<evidence type="ECO:0000256" key="12">
    <source>
        <dbReference type="SAM" id="MobiDB-lite"/>
    </source>
</evidence>
<dbReference type="InterPro" id="IPR036291">
    <property type="entry name" value="NAD(P)-bd_dom_sf"/>
</dbReference>
<dbReference type="Pfam" id="PF13241">
    <property type="entry name" value="NAD_binding_7"/>
    <property type="match status" value="1"/>
</dbReference>
<keyword evidence="17" id="KW-1185">Reference proteome</keyword>
<dbReference type="InterPro" id="IPR006366">
    <property type="entry name" value="CobA/CysG_C"/>
</dbReference>
<keyword evidence="5 11" id="KW-0808">Transferase</keyword>
<dbReference type="PROSITE" id="PS00840">
    <property type="entry name" value="SUMT_2"/>
    <property type="match status" value="1"/>
</dbReference>
<dbReference type="SUPFAM" id="SSF75615">
    <property type="entry name" value="Siroheme synthase middle domains-like"/>
    <property type="match status" value="1"/>
</dbReference>
<evidence type="ECO:0000256" key="8">
    <source>
        <dbReference type="ARBA" id="ARBA00023027"/>
    </source>
</evidence>
<comment type="similarity">
    <text evidence="11">Belongs to the precorrin methyltransferase family.</text>
</comment>
<evidence type="ECO:0000259" key="13">
    <source>
        <dbReference type="Pfam" id="PF00590"/>
    </source>
</evidence>
<dbReference type="EC" id="1.3.1.76" evidence="2"/>
<evidence type="ECO:0000256" key="11">
    <source>
        <dbReference type="RuleBase" id="RU003960"/>
    </source>
</evidence>
<sequence>MQDPKLTTSTSTSFPTPRGGASLILSFRLEHKTTLILGADSLAASRAFAALEANSSVLVLSSGGANRACSEVRWRAEQGQLSVVDLDTLPGSSIPKDSSDRDSEAVEYFLDSNGFTGSNVTFACITDTVLGSLCRRTPSSAERIYKIFKSRGILVNTTDMPGLCDFTFTSMHRFESADSRGTTPLQVGVTTNGQGCRLAGKIRREIVARLPREVGTAVEMIGKMRSLAKEENGDLNQEGSPIEEGDSFDESGITTPNHPVPARTHSETAAESARRRMRWVAQISEYWPISKLAKLEEREMRQVLAGTQFSAGNGDLEFPPSVHSLDVRPPGGRGRILLVGSGPGHPSLLTLATHTALTKLANLVLSDKLVPDAVLALIPKDVEVRIARKFPGNAEGAQTEMMEAAIEAARRGLTVVRLKQGDPVVYGRAGEEVLYFRERGFEPIVIPGVSSALAGPTFAGIPVTQRGVAESFMVCTGVGRKGKEVQLPGHERGRTLVILMGVARLVQVIGALLETYPSMSSSEDGERRRTGAAYPAHLPIAVIERASMPDQRVIESTLENVIRALESVGEQRPPGIIIVGWSVLALWAKGDVEVLSEGAEADDAKRVKRWLGGEGSPDWRVREGLDEGWEGL</sequence>
<comment type="subunit">
    <text evidence="1">Homodimer.</text>
</comment>
<dbReference type="AlphaFoldDB" id="A0A8H5LHQ7"/>
<feature type="domain" description="Tetrapyrrole methylase" evidence="13">
    <location>
        <begin position="336"/>
        <end position="561"/>
    </location>
</feature>
<reference evidence="16 17" key="1">
    <citation type="journal article" date="2020" name="ISME J.">
        <title>Uncovering the hidden diversity of litter-decomposition mechanisms in mushroom-forming fungi.</title>
        <authorList>
            <person name="Floudas D."/>
            <person name="Bentzer J."/>
            <person name="Ahren D."/>
            <person name="Johansson T."/>
            <person name="Persson P."/>
            <person name="Tunlid A."/>
        </authorList>
    </citation>
    <scope>NUCLEOTIDE SEQUENCE [LARGE SCALE GENOMIC DNA]</scope>
    <source>
        <strain evidence="16 17">CBS 291.85</strain>
    </source>
</reference>
<dbReference type="FunFam" id="3.40.1010.10:FF:000006">
    <property type="entry name" value="Siroheme synthase, putative"/>
    <property type="match status" value="1"/>
</dbReference>
<dbReference type="InterPro" id="IPR035996">
    <property type="entry name" value="4pyrrol_Methylase_sf"/>
</dbReference>
<evidence type="ECO:0000256" key="6">
    <source>
        <dbReference type="ARBA" id="ARBA00022691"/>
    </source>
</evidence>
<dbReference type="PANTHER" id="PTHR45790:SF6">
    <property type="entry name" value="UROPORPHYRINOGEN-III C-METHYLTRANSFERASE"/>
    <property type="match status" value="1"/>
</dbReference>
<dbReference type="OrthoDB" id="508204at2759"/>
<evidence type="ECO:0000256" key="1">
    <source>
        <dbReference type="ARBA" id="ARBA00011738"/>
    </source>
</evidence>
<dbReference type="InterPro" id="IPR014776">
    <property type="entry name" value="4pyrrole_Mease_sub2"/>
</dbReference>
<dbReference type="Pfam" id="PF14823">
    <property type="entry name" value="Sirohm_synth_C"/>
    <property type="match status" value="1"/>
</dbReference>
<accession>A0A8H5LHQ7</accession>
<evidence type="ECO:0000256" key="10">
    <source>
        <dbReference type="ARBA" id="ARBA00035662"/>
    </source>
</evidence>
<keyword evidence="9" id="KW-0627">Porphyrin biosynthesis</keyword>
<evidence type="ECO:0000256" key="9">
    <source>
        <dbReference type="ARBA" id="ARBA00023244"/>
    </source>
</evidence>
<dbReference type="GO" id="GO:0004851">
    <property type="term" value="F:uroporphyrin-III C-methyltransferase activity"/>
    <property type="evidence" value="ECO:0007669"/>
    <property type="project" value="TreeGrafter"/>
</dbReference>
<dbReference type="GO" id="GO:0019354">
    <property type="term" value="P:siroheme biosynthetic process"/>
    <property type="evidence" value="ECO:0007669"/>
    <property type="project" value="InterPro"/>
</dbReference>
<dbReference type="PANTHER" id="PTHR45790">
    <property type="entry name" value="SIROHEME SYNTHASE-RELATED"/>
    <property type="match status" value="1"/>
</dbReference>
<feature type="domain" description="Siroheme biosynthesis protein Met8 C-terminal" evidence="14">
    <location>
        <begin position="269"/>
        <end position="306"/>
    </location>
</feature>
<dbReference type="SUPFAM" id="SSF51735">
    <property type="entry name" value="NAD(P)-binding Rossmann-fold domains"/>
    <property type="match status" value="1"/>
</dbReference>
<dbReference type="InterPro" id="IPR000878">
    <property type="entry name" value="4pyrrol_Mease"/>
</dbReference>
<dbReference type="GO" id="GO:0032259">
    <property type="term" value="P:methylation"/>
    <property type="evidence" value="ECO:0007669"/>
    <property type="project" value="UniProtKB-KW"/>
</dbReference>
<dbReference type="CDD" id="cd11642">
    <property type="entry name" value="SUMT"/>
    <property type="match status" value="1"/>
</dbReference>
<comment type="similarity">
    <text evidence="10">In the N-terminal section; belongs to the precorrin methyltransferase family.</text>
</comment>
<evidence type="ECO:0000256" key="4">
    <source>
        <dbReference type="ARBA" id="ARBA00022603"/>
    </source>
</evidence>
<dbReference type="InterPro" id="IPR028162">
    <property type="entry name" value="Met8_C"/>
</dbReference>
<evidence type="ECO:0000256" key="3">
    <source>
        <dbReference type="ARBA" id="ARBA00022481"/>
    </source>
</evidence>
<feature type="region of interest" description="Disordered" evidence="12">
    <location>
        <begin position="229"/>
        <end position="269"/>
    </location>
</feature>
<proteinExistence type="inferred from homology"/>
<evidence type="ECO:0000256" key="5">
    <source>
        <dbReference type="ARBA" id="ARBA00022679"/>
    </source>
</evidence>
<evidence type="ECO:0000259" key="15">
    <source>
        <dbReference type="Pfam" id="PF14824"/>
    </source>
</evidence>
<evidence type="ECO:0000313" key="17">
    <source>
        <dbReference type="Proteomes" id="UP000559256"/>
    </source>
</evidence>
<dbReference type="SUPFAM" id="SSF53790">
    <property type="entry name" value="Tetrapyrrole methylase"/>
    <property type="match status" value="1"/>
</dbReference>
<evidence type="ECO:0000256" key="7">
    <source>
        <dbReference type="ARBA" id="ARBA00023002"/>
    </source>
</evidence>
<dbReference type="Pfam" id="PF14824">
    <property type="entry name" value="Sirohm_synth_M"/>
    <property type="match status" value="1"/>
</dbReference>
<dbReference type="Pfam" id="PF00590">
    <property type="entry name" value="TP_methylase"/>
    <property type="match status" value="1"/>
</dbReference>
<organism evidence="16 17">
    <name type="scientific">Tetrapyrgos nigripes</name>
    <dbReference type="NCBI Taxonomy" id="182062"/>
    <lineage>
        <taxon>Eukaryota</taxon>
        <taxon>Fungi</taxon>
        <taxon>Dikarya</taxon>
        <taxon>Basidiomycota</taxon>
        <taxon>Agaricomycotina</taxon>
        <taxon>Agaricomycetes</taxon>
        <taxon>Agaricomycetidae</taxon>
        <taxon>Agaricales</taxon>
        <taxon>Marasmiineae</taxon>
        <taxon>Marasmiaceae</taxon>
        <taxon>Tetrapyrgos</taxon>
    </lineage>
</organism>